<keyword evidence="3" id="KW-0547">Nucleotide-binding</keyword>
<sequence length="109" mass="11906">MVSTFLAMPGNFTKNGRSLELVDASLDHRIYSLEVVRSIQIGLLCVQQNPEDRPTMSSVVLMLGNEGEIPQAKQPGLFTERDVLAGQNSTSTNATNSTNEVTITMPEPR</sequence>
<protein>
    <submittedName>
        <fullName evidence="8">G-type lectin S-receptor-like serine/threonine-protein kinase SRK</fullName>
    </submittedName>
</protein>
<organism evidence="8">
    <name type="scientific">Sesamum angustifolium</name>
    <dbReference type="NCBI Taxonomy" id="2727405"/>
    <lineage>
        <taxon>Eukaryota</taxon>
        <taxon>Viridiplantae</taxon>
        <taxon>Streptophyta</taxon>
        <taxon>Embryophyta</taxon>
        <taxon>Tracheophyta</taxon>
        <taxon>Spermatophyta</taxon>
        <taxon>Magnoliopsida</taxon>
        <taxon>eudicotyledons</taxon>
        <taxon>Gunneridae</taxon>
        <taxon>Pentapetalae</taxon>
        <taxon>asterids</taxon>
        <taxon>lamiids</taxon>
        <taxon>Lamiales</taxon>
        <taxon>Pedaliaceae</taxon>
        <taxon>Sesamum</taxon>
    </lineage>
</organism>
<name>A0AAW2J9D0_9LAMI</name>
<keyword evidence="5" id="KW-0067">ATP-binding</keyword>
<dbReference type="Pfam" id="PF11883">
    <property type="entry name" value="DUF3403"/>
    <property type="match status" value="1"/>
</dbReference>
<keyword evidence="1" id="KW-0723">Serine/threonine-protein kinase</keyword>
<evidence type="ECO:0000313" key="8">
    <source>
        <dbReference type="EMBL" id="KAL0290899.1"/>
    </source>
</evidence>
<dbReference type="InterPro" id="IPR021820">
    <property type="entry name" value="S-locus_recpt_kinase_C"/>
</dbReference>
<dbReference type="GO" id="GO:0005524">
    <property type="term" value="F:ATP binding"/>
    <property type="evidence" value="ECO:0007669"/>
    <property type="project" value="UniProtKB-KW"/>
</dbReference>
<evidence type="ECO:0000256" key="6">
    <source>
        <dbReference type="SAM" id="MobiDB-lite"/>
    </source>
</evidence>
<dbReference type="GO" id="GO:0005886">
    <property type="term" value="C:plasma membrane"/>
    <property type="evidence" value="ECO:0007669"/>
    <property type="project" value="TreeGrafter"/>
</dbReference>
<dbReference type="PANTHER" id="PTHR27002">
    <property type="entry name" value="RECEPTOR-LIKE SERINE/THREONINE-PROTEIN KINASE SD1-8"/>
    <property type="match status" value="1"/>
</dbReference>
<gene>
    <name evidence="8" type="ORF">Sangu_2554200</name>
</gene>
<dbReference type="PANTHER" id="PTHR27002:SF851">
    <property type="entry name" value="G-TYPE LECTIN S-RECEPTOR-LIKE SERINE_THREONINE-PROTEIN KINASE SD1-1"/>
    <property type="match status" value="1"/>
</dbReference>
<dbReference type="Gene3D" id="1.10.510.10">
    <property type="entry name" value="Transferase(Phosphotransferase) domain 1"/>
    <property type="match status" value="1"/>
</dbReference>
<feature type="compositionally biased region" description="Low complexity" evidence="6">
    <location>
        <begin position="88"/>
        <end position="99"/>
    </location>
</feature>
<comment type="caution">
    <text evidence="8">The sequence shown here is derived from an EMBL/GenBank/DDBJ whole genome shotgun (WGS) entry which is preliminary data.</text>
</comment>
<keyword evidence="4 8" id="KW-0418">Kinase</keyword>
<feature type="domain" description="S-locus receptor kinase C-terminal" evidence="7">
    <location>
        <begin position="65"/>
        <end position="109"/>
    </location>
</feature>
<feature type="region of interest" description="Disordered" evidence="6">
    <location>
        <begin position="86"/>
        <end position="109"/>
    </location>
</feature>
<evidence type="ECO:0000259" key="7">
    <source>
        <dbReference type="Pfam" id="PF11883"/>
    </source>
</evidence>
<dbReference type="GO" id="GO:0004674">
    <property type="term" value="F:protein serine/threonine kinase activity"/>
    <property type="evidence" value="ECO:0007669"/>
    <property type="project" value="UniProtKB-KW"/>
</dbReference>
<keyword evidence="2" id="KW-0808">Transferase</keyword>
<evidence type="ECO:0000256" key="3">
    <source>
        <dbReference type="ARBA" id="ARBA00022741"/>
    </source>
</evidence>
<evidence type="ECO:0000256" key="2">
    <source>
        <dbReference type="ARBA" id="ARBA00022679"/>
    </source>
</evidence>
<reference evidence="8" key="1">
    <citation type="submission" date="2020-06" db="EMBL/GenBank/DDBJ databases">
        <authorList>
            <person name="Li T."/>
            <person name="Hu X."/>
            <person name="Zhang T."/>
            <person name="Song X."/>
            <person name="Zhang H."/>
            <person name="Dai N."/>
            <person name="Sheng W."/>
            <person name="Hou X."/>
            <person name="Wei L."/>
        </authorList>
    </citation>
    <scope>NUCLEOTIDE SEQUENCE</scope>
    <source>
        <strain evidence="8">G01</strain>
        <tissue evidence="8">Leaf</tissue>
    </source>
</reference>
<evidence type="ECO:0000256" key="5">
    <source>
        <dbReference type="ARBA" id="ARBA00022840"/>
    </source>
</evidence>
<dbReference type="AlphaFoldDB" id="A0AAW2J9D0"/>
<evidence type="ECO:0000256" key="1">
    <source>
        <dbReference type="ARBA" id="ARBA00022527"/>
    </source>
</evidence>
<dbReference type="EMBL" id="JACGWK010001332">
    <property type="protein sequence ID" value="KAL0290899.1"/>
    <property type="molecule type" value="Genomic_DNA"/>
</dbReference>
<proteinExistence type="predicted"/>
<accession>A0AAW2J9D0</accession>
<reference evidence="8" key="2">
    <citation type="journal article" date="2024" name="Plant">
        <title>Genomic evolution and insights into agronomic trait innovations of Sesamum species.</title>
        <authorList>
            <person name="Miao H."/>
            <person name="Wang L."/>
            <person name="Qu L."/>
            <person name="Liu H."/>
            <person name="Sun Y."/>
            <person name="Le M."/>
            <person name="Wang Q."/>
            <person name="Wei S."/>
            <person name="Zheng Y."/>
            <person name="Lin W."/>
            <person name="Duan Y."/>
            <person name="Cao H."/>
            <person name="Xiong S."/>
            <person name="Wang X."/>
            <person name="Wei L."/>
            <person name="Li C."/>
            <person name="Ma Q."/>
            <person name="Ju M."/>
            <person name="Zhao R."/>
            <person name="Li G."/>
            <person name="Mu C."/>
            <person name="Tian Q."/>
            <person name="Mei H."/>
            <person name="Zhang T."/>
            <person name="Gao T."/>
            <person name="Zhang H."/>
        </authorList>
    </citation>
    <scope>NUCLEOTIDE SEQUENCE</scope>
    <source>
        <strain evidence="8">G01</strain>
    </source>
</reference>
<evidence type="ECO:0000256" key="4">
    <source>
        <dbReference type="ARBA" id="ARBA00022777"/>
    </source>
</evidence>